<feature type="region of interest" description="Disordered" evidence="1">
    <location>
        <begin position="77"/>
        <end position="97"/>
    </location>
</feature>
<accession>A0A4S4L7Y4</accession>
<evidence type="ECO:0000313" key="3">
    <source>
        <dbReference type="Proteomes" id="UP000308199"/>
    </source>
</evidence>
<proteinExistence type="predicted"/>
<comment type="caution">
    <text evidence="2">The sequence shown here is derived from an EMBL/GenBank/DDBJ whole genome shotgun (WGS) entry which is preliminary data.</text>
</comment>
<feature type="compositionally biased region" description="Low complexity" evidence="1">
    <location>
        <begin position="77"/>
        <end position="86"/>
    </location>
</feature>
<sequence length="373" mass="41092">MSPPSVCSSDILEESLGIVFTQAEAMLSVSSISTMATRDDNPGAGRSVGKLISFLGRLTEKVTNRYAERIGYEPRAPAARSASSISTMATTENQPGAGRTLGVPLGYLGRFLERLASRIAEKRGHGPVVVTKNLLTLRDSKSDHSYNPSWNYVAKSSPVSGSAEDQKIRKGVTKLLKYARSQFEANQSLALKCILELAFLDRYIHQVFLELDAPRILALLMLQTEPENDKHLAPLCQKALVCLLDTQINMLGHKVLELSMRLRQEKAPRLGDMGKPGAELADMALQLAEQARRSPSVSFLVMRHIRAALGGLWASKGPFIVPFMQILSNLLERSPHAIEWAVLGKILAEIADWVDKRDKSYKVVQEVMCVHTS</sequence>
<dbReference type="OrthoDB" id="3066495at2759"/>
<dbReference type="AlphaFoldDB" id="A0A4S4L7Y4"/>
<dbReference type="EMBL" id="SGPK01000136">
    <property type="protein sequence ID" value="THH07584.1"/>
    <property type="molecule type" value="Genomic_DNA"/>
</dbReference>
<evidence type="ECO:0000256" key="1">
    <source>
        <dbReference type="SAM" id="MobiDB-lite"/>
    </source>
</evidence>
<gene>
    <name evidence="2" type="ORF">EW145_g3280</name>
</gene>
<dbReference type="Proteomes" id="UP000308199">
    <property type="component" value="Unassembled WGS sequence"/>
</dbReference>
<name>A0A4S4L7Y4_9AGAM</name>
<protein>
    <submittedName>
        <fullName evidence="2">Uncharacterized protein</fullName>
    </submittedName>
</protein>
<evidence type="ECO:0000313" key="2">
    <source>
        <dbReference type="EMBL" id="THH07584.1"/>
    </source>
</evidence>
<reference evidence="2 3" key="1">
    <citation type="submission" date="2019-02" db="EMBL/GenBank/DDBJ databases">
        <title>Genome sequencing of the rare red list fungi Phellinidium pouzarii.</title>
        <authorList>
            <person name="Buettner E."/>
            <person name="Kellner H."/>
        </authorList>
    </citation>
    <scope>NUCLEOTIDE SEQUENCE [LARGE SCALE GENOMIC DNA]</scope>
    <source>
        <strain evidence="2 3">DSM 108285</strain>
    </source>
</reference>
<organism evidence="2 3">
    <name type="scientific">Phellinidium pouzarii</name>
    <dbReference type="NCBI Taxonomy" id="167371"/>
    <lineage>
        <taxon>Eukaryota</taxon>
        <taxon>Fungi</taxon>
        <taxon>Dikarya</taxon>
        <taxon>Basidiomycota</taxon>
        <taxon>Agaricomycotina</taxon>
        <taxon>Agaricomycetes</taxon>
        <taxon>Hymenochaetales</taxon>
        <taxon>Hymenochaetaceae</taxon>
        <taxon>Phellinidium</taxon>
    </lineage>
</organism>
<keyword evidence="3" id="KW-1185">Reference proteome</keyword>